<dbReference type="InterPro" id="IPR039749">
    <property type="entry name" value="NUB1"/>
</dbReference>
<dbReference type="ExpressionAtlas" id="R7WFZ1">
    <property type="expression patterns" value="baseline"/>
</dbReference>
<evidence type="ECO:0000256" key="1">
    <source>
        <dbReference type="SAM" id="MobiDB-lite"/>
    </source>
</evidence>
<sequence>MYMFEKYLAAEALRINENDAEKALDLLTNPELNCALQEQLANNEEEAANNEAEALPNDAEAGANEEAVNQDQDMGDEAEEEDLIEEEAGASHAQGPVRDVAMENELANELTGDALDDYDIDVANEGQAIAEYLSLLESAAAAASSS</sequence>
<name>R7WFZ1_AEGTA</name>
<protein>
    <submittedName>
        <fullName evidence="2">Uncharacterized protein</fullName>
    </submittedName>
</protein>
<organism evidence="2">
    <name type="scientific">Aegilops tauschii</name>
    <name type="common">Tausch's goatgrass</name>
    <name type="synonym">Aegilops squarrosa</name>
    <dbReference type="NCBI Taxonomy" id="37682"/>
    <lineage>
        <taxon>Eukaryota</taxon>
        <taxon>Viridiplantae</taxon>
        <taxon>Streptophyta</taxon>
        <taxon>Embryophyta</taxon>
        <taxon>Tracheophyta</taxon>
        <taxon>Spermatophyta</taxon>
        <taxon>Magnoliopsida</taxon>
        <taxon>Liliopsida</taxon>
        <taxon>Poales</taxon>
        <taxon>Poaceae</taxon>
        <taxon>BOP clade</taxon>
        <taxon>Pooideae</taxon>
        <taxon>Triticodae</taxon>
        <taxon>Triticeae</taxon>
        <taxon>Triticinae</taxon>
        <taxon>Aegilops</taxon>
    </lineage>
</organism>
<proteinExistence type="predicted"/>
<feature type="compositionally biased region" description="Acidic residues" evidence="1">
    <location>
        <begin position="73"/>
        <end position="88"/>
    </location>
</feature>
<feature type="region of interest" description="Disordered" evidence="1">
    <location>
        <begin position="40"/>
        <end position="99"/>
    </location>
</feature>
<evidence type="ECO:0000313" key="2">
    <source>
        <dbReference type="EnsemblPlants" id="EMT19509"/>
    </source>
</evidence>
<dbReference type="PANTHER" id="PTHR12948:SF3">
    <property type="entry name" value="NEDD8 ULTIMATE BUSTER 1"/>
    <property type="match status" value="1"/>
</dbReference>
<dbReference type="AlphaFoldDB" id="R7WFZ1"/>
<accession>R7WFZ1</accession>
<dbReference type="PANTHER" id="PTHR12948">
    <property type="entry name" value="NEDD8 ULTIMATE BUSTER-1 BS4 PROTEIN"/>
    <property type="match status" value="1"/>
</dbReference>
<dbReference type="GO" id="GO:2000058">
    <property type="term" value="P:regulation of ubiquitin-dependent protein catabolic process"/>
    <property type="evidence" value="ECO:0007669"/>
    <property type="project" value="TreeGrafter"/>
</dbReference>
<reference evidence="2" key="1">
    <citation type="submission" date="2015-06" db="UniProtKB">
        <authorList>
            <consortium name="EnsemblPlants"/>
        </authorList>
    </citation>
    <scope>IDENTIFICATION</scope>
</reference>
<feature type="compositionally biased region" description="Low complexity" evidence="1">
    <location>
        <begin position="49"/>
        <end position="61"/>
    </location>
</feature>
<dbReference type="EnsemblPlants" id="EMT19509">
    <property type="protein sequence ID" value="EMT19509"/>
    <property type="gene ID" value="F775_04118"/>
</dbReference>